<feature type="region of interest" description="Disordered" evidence="1">
    <location>
        <begin position="165"/>
        <end position="519"/>
    </location>
</feature>
<feature type="compositionally biased region" description="Low complexity" evidence="1">
    <location>
        <begin position="281"/>
        <end position="296"/>
    </location>
</feature>
<evidence type="ECO:0000313" key="2">
    <source>
        <dbReference type="EMBL" id="TNY20400.1"/>
    </source>
</evidence>
<feature type="compositionally biased region" description="Polar residues" evidence="1">
    <location>
        <begin position="488"/>
        <end position="506"/>
    </location>
</feature>
<feature type="compositionally biased region" description="Low complexity" evidence="1">
    <location>
        <begin position="351"/>
        <end position="364"/>
    </location>
</feature>
<feature type="compositionally biased region" description="Low complexity" evidence="1">
    <location>
        <begin position="605"/>
        <end position="628"/>
    </location>
</feature>
<feature type="compositionally biased region" description="Basic residues" evidence="1">
    <location>
        <begin position="270"/>
        <end position="280"/>
    </location>
</feature>
<feature type="compositionally biased region" description="Low complexity" evidence="1">
    <location>
        <begin position="374"/>
        <end position="383"/>
    </location>
</feature>
<sequence length="656" mass="71586">MSGAPLRLRRPESTPSAVPPSRDTSACGCVQSRMTLLTAIGRCTSIACCSAKSDETACERLRFARLFRRCRARPWRRKFDARSSFVRTRACAARRLAKLSWVRRKEGRRDDLAPTARAMSIELSRSRAELRARLAPARCCGQWALGEEHFGRSSAECLIPPAGGHSASGWPGPGVRAASPPVSPPFLVDRTSRRATANSRRSGMQRPRGTDAPVGRARRPGCPCPPSRSLSLDLASAPCRTRNPSGHAFPPTAASPPCSALSSSSSSSSLRRRRRARRPRSISSACRTCRASRASRGQPRLQRRGCGPRRNLASSRSTSPRRSPITALRSSTPSSSVRTRRTAPRTRHGSDSSSPHYTSRSSRTATRRTRSTRPRSTLSRMSSAHTRLTARRTMRPAPLCTPTGSRSCGVRSRTSWTSTSRPCRTRRSVPRSRGCTRTTRAASARRSPSGRITPSPSPSLASACRPSGRTSTRAPRSSGARTCACSASRRSTGTRETPWWATSSGGTRPRRAPETRSPMRLRRVWRRTATETTWLTMGCMATRSSTMSRASSERCTRRHRAGSATWTATRTSSPRSSPPRRCPSPSTPSSSLTLYRTTLRRSPKTSALPASARATTRASSTSRTSSRPRSPRRDRSSWPASTACRTRLLASSACTA</sequence>
<keyword evidence="3" id="KW-1185">Reference proteome</keyword>
<feature type="compositionally biased region" description="Low complexity" evidence="1">
    <location>
        <begin position="431"/>
        <end position="451"/>
    </location>
</feature>
<organism evidence="2 3">
    <name type="scientific">Rhodotorula diobovata</name>
    <dbReference type="NCBI Taxonomy" id="5288"/>
    <lineage>
        <taxon>Eukaryota</taxon>
        <taxon>Fungi</taxon>
        <taxon>Dikarya</taxon>
        <taxon>Basidiomycota</taxon>
        <taxon>Pucciniomycotina</taxon>
        <taxon>Microbotryomycetes</taxon>
        <taxon>Sporidiobolales</taxon>
        <taxon>Sporidiobolaceae</taxon>
        <taxon>Rhodotorula</taxon>
    </lineage>
</organism>
<evidence type="ECO:0000313" key="3">
    <source>
        <dbReference type="Proteomes" id="UP000311382"/>
    </source>
</evidence>
<dbReference type="AlphaFoldDB" id="A0A5C5FUI9"/>
<gene>
    <name evidence="2" type="ORF">DMC30DRAFT_255303</name>
</gene>
<feature type="region of interest" description="Disordered" evidence="1">
    <location>
        <begin position="543"/>
        <end position="642"/>
    </location>
</feature>
<evidence type="ECO:0000256" key="1">
    <source>
        <dbReference type="SAM" id="MobiDB-lite"/>
    </source>
</evidence>
<protein>
    <submittedName>
        <fullName evidence="2">Uncharacterized protein</fullName>
    </submittedName>
</protein>
<comment type="caution">
    <text evidence="2">The sequence shown here is derived from an EMBL/GenBank/DDBJ whole genome shotgun (WGS) entry which is preliminary data.</text>
</comment>
<name>A0A5C5FUI9_9BASI</name>
<feature type="region of interest" description="Disordered" evidence="1">
    <location>
        <begin position="1"/>
        <end position="23"/>
    </location>
</feature>
<feature type="compositionally biased region" description="Low complexity" evidence="1">
    <location>
        <begin position="410"/>
        <end position="422"/>
    </location>
</feature>
<feature type="compositionally biased region" description="Pro residues" evidence="1">
    <location>
        <begin position="576"/>
        <end position="586"/>
    </location>
</feature>
<feature type="compositionally biased region" description="Low complexity" evidence="1">
    <location>
        <begin position="255"/>
        <end position="269"/>
    </location>
</feature>
<feature type="compositionally biased region" description="Basic residues" evidence="1">
    <location>
        <begin position="338"/>
        <end position="347"/>
    </location>
</feature>
<dbReference type="EMBL" id="SOZI01000068">
    <property type="protein sequence ID" value="TNY20400.1"/>
    <property type="molecule type" value="Genomic_DNA"/>
</dbReference>
<dbReference type="Proteomes" id="UP000311382">
    <property type="component" value="Unassembled WGS sequence"/>
</dbReference>
<proteinExistence type="predicted"/>
<accession>A0A5C5FUI9</accession>
<feature type="compositionally biased region" description="Low complexity" evidence="1">
    <location>
        <begin position="587"/>
        <end position="597"/>
    </location>
</feature>
<feature type="compositionally biased region" description="Low complexity" evidence="1">
    <location>
        <begin position="314"/>
        <end position="337"/>
    </location>
</feature>
<reference evidence="2 3" key="1">
    <citation type="submission" date="2019-03" db="EMBL/GenBank/DDBJ databases">
        <title>Rhodosporidium diobovatum UCD-FST 08-225 genome sequencing, assembly, and annotation.</title>
        <authorList>
            <person name="Fakankun I.U."/>
            <person name="Fristensky B."/>
            <person name="Levin D.B."/>
        </authorList>
    </citation>
    <scope>NUCLEOTIDE SEQUENCE [LARGE SCALE GENOMIC DNA]</scope>
    <source>
        <strain evidence="2 3">UCD-FST 08-225</strain>
    </source>
</reference>